<dbReference type="InterPro" id="IPR023393">
    <property type="entry name" value="START-like_dom_sf"/>
</dbReference>
<dbReference type="EMBL" id="QPMH01000002">
    <property type="protein sequence ID" value="RDD63512.1"/>
    <property type="molecule type" value="Genomic_DNA"/>
</dbReference>
<dbReference type="InterPro" id="IPR019587">
    <property type="entry name" value="Polyketide_cyclase/dehydratase"/>
</dbReference>
<dbReference type="Proteomes" id="UP000253941">
    <property type="component" value="Unassembled WGS sequence"/>
</dbReference>
<name>A0A369TFA5_9PROT</name>
<evidence type="ECO:0000313" key="1">
    <source>
        <dbReference type="EMBL" id="RDD63512.1"/>
    </source>
</evidence>
<organism evidence="1 2">
    <name type="scientific">Ferruginivarius sediminum</name>
    <dbReference type="NCBI Taxonomy" id="2661937"/>
    <lineage>
        <taxon>Bacteria</taxon>
        <taxon>Pseudomonadati</taxon>
        <taxon>Pseudomonadota</taxon>
        <taxon>Alphaproteobacteria</taxon>
        <taxon>Rhodospirillales</taxon>
        <taxon>Rhodospirillaceae</taxon>
        <taxon>Ferruginivarius</taxon>
    </lineage>
</organism>
<dbReference type="Pfam" id="PF10604">
    <property type="entry name" value="Polyketide_cyc2"/>
    <property type="match status" value="1"/>
</dbReference>
<keyword evidence="2" id="KW-1185">Reference proteome</keyword>
<dbReference type="Gene3D" id="3.30.530.20">
    <property type="match status" value="1"/>
</dbReference>
<dbReference type="PANTHER" id="PTHR39332:SF7">
    <property type="entry name" value="SRPBCC FAMILY PROTEIN"/>
    <property type="match status" value="1"/>
</dbReference>
<accession>A0A369TFA5</accession>
<dbReference type="PANTHER" id="PTHR39332">
    <property type="entry name" value="BLL4707 PROTEIN"/>
    <property type="match status" value="1"/>
</dbReference>
<gene>
    <name evidence="1" type="ORF">DRB17_03465</name>
</gene>
<dbReference type="SUPFAM" id="SSF55961">
    <property type="entry name" value="Bet v1-like"/>
    <property type="match status" value="1"/>
</dbReference>
<comment type="caution">
    <text evidence="1">The sequence shown here is derived from an EMBL/GenBank/DDBJ whole genome shotgun (WGS) entry which is preliminary data.</text>
</comment>
<protein>
    <submittedName>
        <fullName evidence="1">SRPBCC family protein</fullName>
    </submittedName>
</protein>
<dbReference type="CDD" id="cd07821">
    <property type="entry name" value="PYR_PYL_RCAR_like"/>
    <property type="match status" value="1"/>
</dbReference>
<evidence type="ECO:0000313" key="2">
    <source>
        <dbReference type="Proteomes" id="UP000253941"/>
    </source>
</evidence>
<reference evidence="1 2" key="1">
    <citation type="submission" date="2018-07" db="EMBL/GenBank/DDBJ databases">
        <title>Venubactetium sediminum gen. nov., sp. nov., isolated from a marine solar saltern.</title>
        <authorList>
            <person name="Wang S."/>
        </authorList>
    </citation>
    <scope>NUCLEOTIDE SEQUENCE [LARGE SCALE GENOMIC DNA]</scope>
    <source>
        <strain evidence="1 2">WD2A32</strain>
    </source>
</reference>
<sequence length="159" mass="17322">MRFRPACYSLRIPPFRRQTTGRAPAMIEVSMSTALPASPDEVWKKVGAFDALHTWHPAVQSSEVEGKTRRLHLAGGTELVEELVDSDEAGHSYTYRIIDAGPLPVEGYESTIRVEGGKNGGSTVTWSSRFEPVGDPMAARSAIEGIYQAGFDNLGKLLS</sequence>
<proteinExistence type="predicted"/>
<dbReference type="AlphaFoldDB" id="A0A369TFA5"/>